<dbReference type="InterPro" id="IPR019261">
    <property type="entry name" value="PARG_cat_microbial"/>
</dbReference>
<protein>
    <recommendedName>
        <fullName evidence="1">Microbial-type PARG catalytic domain-containing protein</fullName>
    </recommendedName>
</protein>
<dbReference type="EMBL" id="CP037452">
    <property type="protein sequence ID" value="QDV50270.1"/>
    <property type="molecule type" value="Genomic_DNA"/>
</dbReference>
<dbReference type="Pfam" id="PF10021">
    <property type="entry name" value="PARG_cat_microb"/>
    <property type="match status" value="1"/>
</dbReference>
<dbReference type="PANTHER" id="PTHR35596:SF1">
    <property type="entry name" value="MICROBIAL-TYPE PARG CATALYTIC DOMAIN-CONTAINING PROTEIN"/>
    <property type="match status" value="1"/>
</dbReference>
<feature type="domain" description="Microbial-type PARG catalytic" evidence="1">
    <location>
        <begin position="11"/>
        <end position="163"/>
    </location>
</feature>
<keyword evidence="3" id="KW-1185">Reference proteome</keyword>
<evidence type="ECO:0000313" key="2">
    <source>
        <dbReference type="EMBL" id="QDV50270.1"/>
    </source>
</evidence>
<accession>A0A518IB58</accession>
<dbReference type="KEGG" id="gfm:Enr17x_23080"/>
<gene>
    <name evidence="2" type="ORF">Enr17x_23080</name>
</gene>
<dbReference type="InterPro" id="IPR043472">
    <property type="entry name" value="Macro_dom-like"/>
</dbReference>
<dbReference type="PIRSF" id="PIRSF014899">
    <property type="entry name" value="UCP014899"/>
    <property type="match status" value="1"/>
</dbReference>
<dbReference type="Gene3D" id="3.40.220.10">
    <property type="entry name" value="Leucine Aminopeptidase, subunit E, domain 1"/>
    <property type="match status" value="1"/>
</dbReference>
<organism evidence="2 3">
    <name type="scientific">Gimesia fumaroli</name>
    <dbReference type="NCBI Taxonomy" id="2527976"/>
    <lineage>
        <taxon>Bacteria</taxon>
        <taxon>Pseudomonadati</taxon>
        <taxon>Planctomycetota</taxon>
        <taxon>Planctomycetia</taxon>
        <taxon>Planctomycetales</taxon>
        <taxon>Planctomycetaceae</taxon>
        <taxon>Gimesia</taxon>
    </lineage>
</organism>
<dbReference type="OrthoDB" id="9806181at2"/>
<dbReference type="InterPro" id="IPR012664">
    <property type="entry name" value="CHP02452"/>
</dbReference>
<dbReference type="RefSeq" id="WP_145308657.1">
    <property type="nucleotide sequence ID" value="NZ_CP037452.1"/>
</dbReference>
<proteinExistence type="predicted"/>
<reference evidence="2 3" key="1">
    <citation type="submission" date="2019-03" db="EMBL/GenBank/DDBJ databases">
        <title>Deep-cultivation of Planctomycetes and their phenomic and genomic characterization uncovers novel biology.</title>
        <authorList>
            <person name="Wiegand S."/>
            <person name="Jogler M."/>
            <person name="Boedeker C."/>
            <person name="Pinto D."/>
            <person name="Vollmers J."/>
            <person name="Rivas-Marin E."/>
            <person name="Kohn T."/>
            <person name="Peeters S.H."/>
            <person name="Heuer A."/>
            <person name="Rast P."/>
            <person name="Oberbeckmann S."/>
            <person name="Bunk B."/>
            <person name="Jeske O."/>
            <person name="Meyerdierks A."/>
            <person name="Storesund J.E."/>
            <person name="Kallscheuer N."/>
            <person name="Luecker S."/>
            <person name="Lage O.M."/>
            <person name="Pohl T."/>
            <person name="Merkel B.J."/>
            <person name="Hornburger P."/>
            <person name="Mueller R.-W."/>
            <person name="Bruemmer F."/>
            <person name="Labrenz M."/>
            <person name="Spormann A.M."/>
            <person name="Op den Camp H."/>
            <person name="Overmann J."/>
            <person name="Amann R."/>
            <person name="Jetten M.S.M."/>
            <person name="Mascher T."/>
            <person name="Medema M.H."/>
            <person name="Devos D.P."/>
            <person name="Kaster A.-K."/>
            <person name="Ovreas L."/>
            <person name="Rohde M."/>
            <person name="Galperin M.Y."/>
            <person name="Jogler C."/>
        </authorList>
    </citation>
    <scope>NUCLEOTIDE SEQUENCE [LARGE SCALE GENOMIC DNA]</scope>
    <source>
        <strain evidence="2 3">Enr17</strain>
    </source>
</reference>
<name>A0A518IB58_9PLAN</name>
<dbReference type="NCBIfam" id="TIGR02452">
    <property type="entry name" value="TIGR02452 family protein"/>
    <property type="match status" value="1"/>
</dbReference>
<evidence type="ECO:0000313" key="3">
    <source>
        <dbReference type="Proteomes" id="UP000318313"/>
    </source>
</evidence>
<dbReference type="Proteomes" id="UP000318313">
    <property type="component" value="Chromosome"/>
</dbReference>
<dbReference type="AlphaFoldDB" id="A0A518IB58"/>
<evidence type="ECO:0000259" key="1">
    <source>
        <dbReference type="Pfam" id="PF10021"/>
    </source>
</evidence>
<sequence>MKSRSGRASLAKTTLQVMEVGQYVNPQGESVAIAAEMEACKAGSEYFEPGQLEQLRDEVAAVPCPFEETRFELVNETTLEGARALAAEETGRIGVLNFASAKNPGGGFLGGSQAQEESLARSSALYGSLNLFHEEYYETHRKLRDAFYSDRMIYSPGCPVFRDDAGAFLEASYEVDFLTSAAPNAGAIQKQRPLMVAEIPGIFQRRMDKVLALFAAKGCDTLVLGAWGCGVFRNCPQMVAASFAEFLKPGGSYHGRFRRVRFSVLDRTETEPIYGAFAECFATAIETS</sequence>
<dbReference type="PANTHER" id="PTHR35596">
    <property type="entry name" value="DUF2263 DOMAIN-CONTAINING PROTEIN"/>
    <property type="match status" value="1"/>
</dbReference>